<dbReference type="Proteomes" id="UP000292564">
    <property type="component" value="Unassembled WGS sequence"/>
</dbReference>
<gene>
    <name evidence="2" type="ORF">EV385_5264</name>
</gene>
<proteinExistence type="predicted"/>
<dbReference type="InterPro" id="IPR050407">
    <property type="entry name" value="Geranylgeranyl_reductase"/>
</dbReference>
<accession>A0A4Q7ZRV9</accession>
<dbReference type="GO" id="GO:0071949">
    <property type="term" value="F:FAD binding"/>
    <property type="evidence" value="ECO:0007669"/>
    <property type="project" value="InterPro"/>
</dbReference>
<evidence type="ECO:0000313" key="2">
    <source>
        <dbReference type="EMBL" id="RZU53343.1"/>
    </source>
</evidence>
<dbReference type="InterPro" id="IPR036188">
    <property type="entry name" value="FAD/NAD-bd_sf"/>
</dbReference>
<dbReference type="PANTHER" id="PTHR42685">
    <property type="entry name" value="GERANYLGERANYL DIPHOSPHATE REDUCTASE"/>
    <property type="match status" value="1"/>
</dbReference>
<evidence type="ECO:0000259" key="1">
    <source>
        <dbReference type="Pfam" id="PF01494"/>
    </source>
</evidence>
<protein>
    <submittedName>
        <fullName evidence="2">2-polyprenyl-6-methoxyphenol hydroxylase-like FAD-dependent oxidoreductase</fullName>
    </submittedName>
</protein>
<dbReference type="AlphaFoldDB" id="A0A4Q7ZRV9"/>
<organism evidence="2 3">
    <name type="scientific">Krasilnikovia cinnamomea</name>
    <dbReference type="NCBI Taxonomy" id="349313"/>
    <lineage>
        <taxon>Bacteria</taxon>
        <taxon>Bacillati</taxon>
        <taxon>Actinomycetota</taxon>
        <taxon>Actinomycetes</taxon>
        <taxon>Micromonosporales</taxon>
        <taxon>Micromonosporaceae</taxon>
        <taxon>Krasilnikovia</taxon>
    </lineage>
</organism>
<dbReference type="Pfam" id="PF01494">
    <property type="entry name" value="FAD_binding_3"/>
    <property type="match status" value="1"/>
</dbReference>
<reference evidence="2 3" key="1">
    <citation type="submission" date="2019-02" db="EMBL/GenBank/DDBJ databases">
        <title>Sequencing the genomes of 1000 actinobacteria strains.</title>
        <authorList>
            <person name="Klenk H.-P."/>
        </authorList>
    </citation>
    <scope>NUCLEOTIDE SEQUENCE [LARGE SCALE GENOMIC DNA]</scope>
    <source>
        <strain evidence="2 3">DSM 45162</strain>
    </source>
</reference>
<dbReference type="SUPFAM" id="SSF51905">
    <property type="entry name" value="FAD/NAD(P)-binding domain"/>
    <property type="match status" value="1"/>
</dbReference>
<dbReference type="InterPro" id="IPR002938">
    <property type="entry name" value="FAD-bd"/>
</dbReference>
<dbReference type="RefSeq" id="WP_165449598.1">
    <property type="nucleotide sequence ID" value="NZ_SHKY01000001.1"/>
</dbReference>
<comment type="caution">
    <text evidence="2">The sequence shown here is derived from an EMBL/GenBank/DDBJ whole genome shotgun (WGS) entry which is preliminary data.</text>
</comment>
<name>A0A4Q7ZRV9_9ACTN</name>
<dbReference type="EMBL" id="SHKY01000001">
    <property type="protein sequence ID" value="RZU53343.1"/>
    <property type="molecule type" value="Genomic_DNA"/>
</dbReference>
<keyword evidence="3" id="KW-1185">Reference proteome</keyword>
<evidence type="ECO:0000313" key="3">
    <source>
        <dbReference type="Proteomes" id="UP000292564"/>
    </source>
</evidence>
<sequence>MNVAGHWDVVIAGGRIAGAATAWALAPYAERILVVDASRADTFWAQQSTWDRAGNQEWDELGLLDTVLACGAPRTFGHDFRTGNDVVEHHYPQVDDYGFRMSVPREVLDPALMQTAESRGNVTVVRPARVRDVALRNGRVTGATVRTAYGDQPVTSDLLVLADGRRSRNATDLGARPYRTVRSPWVAMLAYYEDLPLPTDRAYFSMSGGSILIATPCGRNQWCIASDVHFEVHGSTGEHPAAAYARLVNEEPLLGPAVARGRRTTAVAGAGRLWMLRRPMTGPGWALVGDSGYHLDPVTAQGTRAALATTRLLRDRVTAHGQIAGLDLDGLTGERDAALDEAWDETEQVCHRRSSL</sequence>
<dbReference type="PANTHER" id="PTHR42685:SF22">
    <property type="entry name" value="CONDITIONED MEDIUM FACTOR RECEPTOR 1"/>
    <property type="match status" value="1"/>
</dbReference>
<feature type="domain" description="FAD-binding" evidence="1">
    <location>
        <begin position="8"/>
        <end position="196"/>
    </location>
</feature>
<dbReference type="Gene3D" id="3.50.50.60">
    <property type="entry name" value="FAD/NAD(P)-binding domain"/>
    <property type="match status" value="1"/>
</dbReference>